<evidence type="ECO:0000313" key="2">
    <source>
        <dbReference type="EMBL" id="NPT62533.1"/>
    </source>
</evidence>
<gene>
    <name evidence="2" type="ORF">GNZ13_50640</name>
</gene>
<dbReference type="RefSeq" id="WP_172179000.1">
    <property type="nucleotide sequence ID" value="NZ_WOEZ01000333.1"/>
</dbReference>
<organism evidence="2 3">
    <name type="scientific">Paraburkholderia elongata</name>
    <dbReference type="NCBI Taxonomy" id="2675747"/>
    <lineage>
        <taxon>Bacteria</taxon>
        <taxon>Pseudomonadati</taxon>
        <taxon>Pseudomonadota</taxon>
        <taxon>Betaproteobacteria</taxon>
        <taxon>Burkholderiales</taxon>
        <taxon>Burkholderiaceae</taxon>
        <taxon>Paraburkholderia</taxon>
    </lineage>
</organism>
<accession>A0A972SNT2</accession>
<evidence type="ECO:0000256" key="1">
    <source>
        <dbReference type="SAM" id="MobiDB-lite"/>
    </source>
</evidence>
<evidence type="ECO:0000313" key="3">
    <source>
        <dbReference type="Proteomes" id="UP000655523"/>
    </source>
</evidence>
<dbReference type="EMBL" id="WOEZ01000333">
    <property type="protein sequence ID" value="NPT62533.1"/>
    <property type="molecule type" value="Genomic_DNA"/>
</dbReference>
<dbReference type="Proteomes" id="UP000655523">
    <property type="component" value="Unassembled WGS sequence"/>
</dbReference>
<keyword evidence="3" id="KW-1185">Reference proteome</keyword>
<proteinExistence type="predicted"/>
<comment type="caution">
    <text evidence="2">The sequence shown here is derived from an EMBL/GenBank/DDBJ whole genome shotgun (WGS) entry which is preliminary data.</text>
</comment>
<name>A0A972SNT2_9BURK</name>
<feature type="region of interest" description="Disordered" evidence="1">
    <location>
        <begin position="36"/>
        <end position="60"/>
    </location>
</feature>
<sequence>MVTKTVRRTLSGLTSAFSPAPKGKQGVAYTVKSAQQRADEAWRRTTHGMHSSLLRKDPKV</sequence>
<dbReference type="AlphaFoldDB" id="A0A972SNT2"/>
<reference evidence="2 3" key="1">
    <citation type="submission" date="2019-11" db="EMBL/GenBank/DDBJ databases">
        <title>Metabolism of dissolved organic matter in forest soils.</title>
        <authorList>
            <person name="Cyle K.T."/>
            <person name="Wilhelm R.C."/>
            <person name="Martinez C.E."/>
        </authorList>
    </citation>
    <scope>NUCLEOTIDE SEQUENCE [LARGE SCALE GENOMIC DNA]</scope>
    <source>
        <strain evidence="2 3">5N</strain>
    </source>
</reference>
<protein>
    <submittedName>
        <fullName evidence="2">Uncharacterized protein</fullName>
    </submittedName>
</protein>